<dbReference type="SFLD" id="SFLDS00003">
    <property type="entry name" value="Haloacid_Dehalogenase"/>
    <property type="match status" value="1"/>
</dbReference>
<organism evidence="1 2">
    <name type="scientific">Gorilla gorilla gorilla</name>
    <name type="common">Western lowland gorilla</name>
    <dbReference type="NCBI Taxonomy" id="9595"/>
    <lineage>
        <taxon>Eukaryota</taxon>
        <taxon>Metazoa</taxon>
        <taxon>Chordata</taxon>
        <taxon>Craniata</taxon>
        <taxon>Vertebrata</taxon>
        <taxon>Euteleostomi</taxon>
        <taxon>Mammalia</taxon>
        <taxon>Eutheria</taxon>
        <taxon>Euarchontoglires</taxon>
        <taxon>Primates</taxon>
        <taxon>Haplorrhini</taxon>
        <taxon>Catarrhini</taxon>
        <taxon>Hominidae</taxon>
        <taxon>Gorilla</taxon>
    </lineage>
</organism>
<reference evidence="1" key="4">
    <citation type="submission" date="2025-09" db="UniProtKB">
        <authorList>
            <consortium name="Ensembl"/>
        </authorList>
    </citation>
    <scope>IDENTIFICATION</scope>
</reference>
<dbReference type="PANTHER" id="PTHR18901">
    <property type="entry name" value="2-DEOXYGLUCOSE-6-PHOSPHATE PHOSPHATASE 2"/>
    <property type="match status" value="1"/>
</dbReference>
<dbReference type="Proteomes" id="UP000001519">
    <property type="component" value="Chromosome 1"/>
</dbReference>
<protein>
    <recommendedName>
        <fullName evidence="3">Pseudouridine 5'-phosphatase</fullName>
    </recommendedName>
</protein>
<evidence type="ECO:0000313" key="1">
    <source>
        <dbReference type="Ensembl" id="ENSGGOP00000030741.1"/>
    </source>
</evidence>
<evidence type="ECO:0000313" key="2">
    <source>
        <dbReference type="Proteomes" id="UP000001519"/>
    </source>
</evidence>
<accession>A0A2I2Y749</accession>
<evidence type="ECO:0008006" key="3">
    <source>
        <dbReference type="Google" id="ProtNLM"/>
    </source>
</evidence>
<reference evidence="2" key="1">
    <citation type="submission" date="2011-05" db="EMBL/GenBank/DDBJ databases">
        <title>Insights into the evolution of the great apes provided by the gorilla genome.</title>
        <authorList>
            <person name="Scally A."/>
        </authorList>
    </citation>
    <scope>NUCLEOTIDE SEQUENCE [LARGE SCALE GENOMIC DNA]</scope>
</reference>
<dbReference type="AlphaFoldDB" id="A0A2I2Y749"/>
<dbReference type="InterPro" id="IPR023214">
    <property type="entry name" value="HAD_sf"/>
</dbReference>
<name>A0A2I2Y749_GORGO</name>
<dbReference type="InterPro" id="IPR041492">
    <property type="entry name" value="HAD_2"/>
</dbReference>
<reference evidence="1" key="3">
    <citation type="submission" date="2025-08" db="UniProtKB">
        <authorList>
            <consortium name="Ensembl"/>
        </authorList>
    </citation>
    <scope>IDENTIFICATION</scope>
</reference>
<dbReference type="Gene3D" id="3.40.50.1000">
    <property type="entry name" value="HAD superfamily/HAD-like"/>
    <property type="match status" value="1"/>
</dbReference>
<sequence>PPQPITHLIFDTDGLLLDTEWLYSVLFQEICDFYEKKYSWVVKSLVMEAAQIIIDILQLLMSKEELVEESQTKLKEVFPTAVLMPGAENLIVHLQKHSIPFAMATSSGSASLDMKVSRHKEFFSLFSHIMRGDDPEVQHRKPDPNILLACAKRFSPCPPMEKCLVEATLATRMQVVFATPVLNSLQDFQPELFGLLPYE</sequence>
<dbReference type="Bgee" id="ENSGGOG00000036337">
    <property type="expression patterns" value="Expressed in testis"/>
</dbReference>
<reference evidence="1 2" key="2">
    <citation type="journal article" date="2012" name="Nature">
        <title>Insights into hominid evolution from the gorilla genome sequence.</title>
        <authorList>
            <person name="Scally A."/>
            <person name="Dutheil J.Y."/>
            <person name="Hillier L.W."/>
            <person name="Jordan G.E."/>
            <person name="Goodhead I."/>
            <person name="Herrero J."/>
            <person name="Hobolth A."/>
            <person name="Lappalainen T."/>
            <person name="Mailund T."/>
            <person name="Marques-Bonet T."/>
            <person name="McCarthy S."/>
            <person name="Montgomery S.H."/>
            <person name="Schwalie P.C."/>
            <person name="Tang Y.A."/>
            <person name="Ward M.C."/>
            <person name="Xue Y."/>
            <person name="Yngvadottir B."/>
            <person name="Alkan C."/>
            <person name="Andersen L.N."/>
            <person name="Ayub Q."/>
            <person name="Ball E.V."/>
            <person name="Beal K."/>
            <person name="Bradley B.J."/>
            <person name="Chen Y."/>
            <person name="Clee C.M."/>
            <person name="Fitzgerald S."/>
            <person name="Graves T.A."/>
            <person name="Gu Y."/>
            <person name="Heath P."/>
            <person name="Heger A."/>
            <person name="Karakoc E."/>
            <person name="Kolb-Kokocinski A."/>
            <person name="Laird G.K."/>
            <person name="Lunter G."/>
            <person name="Meader S."/>
            <person name="Mort M."/>
            <person name="Mullikin J.C."/>
            <person name="Munch K."/>
            <person name="O'Connor T.D."/>
            <person name="Phillips A.D."/>
            <person name="Prado-Martinez J."/>
            <person name="Rogers A.S."/>
            <person name="Sajjadian S."/>
            <person name="Schmidt D."/>
            <person name="Shaw K."/>
            <person name="Simpson J.T."/>
            <person name="Stenson P.D."/>
            <person name="Turner D.J."/>
            <person name="Vigilant L."/>
            <person name="Vilella A.J."/>
            <person name="Whitener W."/>
            <person name="Zhu B."/>
            <person name="Cooper D.N."/>
            <person name="de Jong P."/>
            <person name="Dermitzakis E.T."/>
            <person name="Eichler E.E."/>
            <person name="Flicek P."/>
            <person name="Goldman N."/>
            <person name="Mundy N.I."/>
            <person name="Ning Z."/>
            <person name="Odom D.T."/>
            <person name="Ponting C.P."/>
            <person name="Quail M.A."/>
            <person name="Ryder O.A."/>
            <person name="Searle S.M."/>
            <person name="Warren W.C."/>
            <person name="Wilson R.K."/>
            <person name="Schierup M.H."/>
            <person name="Rogers J."/>
            <person name="Tyler-Smith C."/>
            <person name="Durbin R."/>
        </authorList>
    </citation>
    <scope>NUCLEOTIDE SEQUENCE [LARGE SCALE GENOMIC DNA]</scope>
</reference>
<dbReference type="GO" id="GO:0016791">
    <property type="term" value="F:phosphatase activity"/>
    <property type="evidence" value="ECO:0000318"/>
    <property type="project" value="GO_Central"/>
</dbReference>
<dbReference type="STRING" id="9593.ENSGGOP00000030741"/>
<proteinExistence type="predicted"/>
<dbReference type="InParanoid" id="A0A2I2Y749"/>
<dbReference type="Pfam" id="PF13419">
    <property type="entry name" value="HAD_2"/>
    <property type="match status" value="1"/>
</dbReference>
<dbReference type="SFLD" id="SFLDG01129">
    <property type="entry name" value="C1.5:_HAD__Beta-PGM__Phosphata"/>
    <property type="match status" value="1"/>
</dbReference>
<dbReference type="FunFam" id="1.10.150.240:FF:000001">
    <property type="entry name" value="Haloacid dehalogenase-like hydrolase domain"/>
    <property type="match status" value="1"/>
</dbReference>
<dbReference type="GeneTree" id="ENSGT00390000014753"/>
<dbReference type="Ensembl" id="ENSGGOT00000052260.1">
    <property type="protein sequence ID" value="ENSGGOP00000030741.1"/>
    <property type="gene ID" value="ENSGGOG00000036337.1"/>
</dbReference>
<dbReference type="EMBL" id="CABD030006470">
    <property type="status" value="NOT_ANNOTATED_CDS"/>
    <property type="molecule type" value="Genomic_DNA"/>
</dbReference>
<dbReference type="InterPro" id="IPR036412">
    <property type="entry name" value="HAD-like_sf"/>
</dbReference>
<keyword evidence="2" id="KW-1185">Reference proteome</keyword>
<dbReference type="InterPro" id="IPR023198">
    <property type="entry name" value="PGP-like_dom2"/>
</dbReference>
<dbReference type="SUPFAM" id="SSF56784">
    <property type="entry name" value="HAD-like"/>
    <property type="match status" value="1"/>
</dbReference>
<dbReference type="PANTHER" id="PTHR18901:SF39">
    <property type="entry name" value="PSEUDOURIDINE 5'-PHOSPHATASE"/>
    <property type="match status" value="1"/>
</dbReference>
<dbReference type="OMA" id="PEMSDSK"/>
<dbReference type="Gene3D" id="1.10.150.240">
    <property type="entry name" value="Putative phosphatase, domain 2"/>
    <property type="match status" value="1"/>
</dbReference>